<reference evidence="2" key="1">
    <citation type="submission" date="2016-06" db="EMBL/GenBank/DDBJ databases">
        <authorList>
            <person name="Zhan P."/>
        </authorList>
    </citation>
    <scope>NUCLEOTIDE SEQUENCE [LARGE SCALE GENOMIC DNA]</scope>
    <source>
        <strain evidence="2">T28</strain>
    </source>
</reference>
<accession>A0A1B7Z265</accession>
<organism evidence="1 2">
    <name type="scientific">Maribacter hydrothermalis</name>
    <dbReference type="NCBI Taxonomy" id="1836467"/>
    <lineage>
        <taxon>Bacteria</taxon>
        <taxon>Pseudomonadati</taxon>
        <taxon>Bacteroidota</taxon>
        <taxon>Flavobacteriia</taxon>
        <taxon>Flavobacteriales</taxon>
        <taxon>Flavobacteriaceae</taxon>
        <taxon>Maribacter</taxon>
    </lineage>
</organism>
<gene>
    <name evidence="1" type="ORF">A9200_08755</name>
</gene>
<keyword evidence="2" id="KW-1185">Reference proteome</keyword>
<evidence type="ECO:0008006" key="3">
    <source>
        <dbReference type="Google" id="ProtNLM"/>
    </source>
</evidence>
<evidence type="ECO:0000313" key="1">
    <source>
        <dbReference type="EMBL" id="OBR36746.1"/>
    </source>
</evidence>
<proteinExistence type="predicted"/>
<dbReference type="OrthoDB" id="1098088at2"/>
<dbReference type="STRING" id="1836467.BTR34_12865"/>
<evidence type="ECO:0000313" key="2">
    <source>
        <dbReference type="Proteomes" id="UP000092164"/>
    </source>
</evidence>
<dbReference type="Proteomes" id="UP000092164">
    <property type="component" value="Unassembled WGS sequence"/>
</dbReference>
<dbReference type="AlphaFoldDB" id="A0A1B7Z265"/>
<comment type="caution">
    <text evidence="1">The sequence shown here is derived from an EMBL/GenBank/DDBJ whole genome shotgun (WGS) entry which is preliminary data.</text>
</comment>
<protein>
    <recommendedName>
        <fullName evidence="3">Peptidase family M48</fullName>
    </recommendedName>
</protein>
<name>A0A1B7Z265_9FLAO</name>
<dbReference type="KEGG" id="mart:BTR34_12865"/>
<sequence>MAKTPAFSQNVIPESIKDEIKIALTYYPNLQNNPIEFKFRKNIKKSTMLAQPDFWSLFKSKKKRKYKVLISEKIVIAGNAFATKDIPKDVMIGWIGHELGHIVDYKNRSSLNLIWFGIKYTFSDSYIKEAERAADTHAVNHGMESYILATKNFILNNADINESYKLRIRKYYLSPEEIMVLINERNKAEKE</sequence>
<dbReference type="EMBL" id="LZFP01000045">
    <property type="protein sequence ID" value="OBR36746.1"/>
    <property type="molecule type" value="Genomic_DNA"/>
</dbReference>